<feature type="chain" id="PRO_5012468614" description="Lipid/polyisoprenoid-binding YceI-like domain-containing protein" evidence="1">
    <location>
        <begin position="25"/>
        <end position="232"/>
    </location>
</feature>
<dbReference type="Gene3D" id="2.40.360.20">
    <property type="match status" value="1"/>
</dbReference>
<dbReference type="EMBL" id="NOXX01000170">
    <property type="protein sequence ID" value="OYQ46114.1"/>
    <property type="molecule type" value="Genomic_DNA"/>
</dbReference>
<keyword evidence="1" id="KW-0732">Signal</keyword>
<sequence length="232" mass="24923">MKKLKLTAKVLFMLLAVVVSSCSSDDENSGGGTSAGDYYPLAVNNSWTYENLDTGETVESRFVDTEQQGGISYYQLNSNEFLAQASVWISKDGGNYNQRVDDLVIEQFGFTTTTEGYEITIFKDNAPVGQTWTDSATFNIVLAAQGQSQTSTATVAVTGENLFIGSATVNGVTYPDVIKARYTLESTVLGQPGSSAVVTEMWFAKDVGPIKSTTTGGNGISQTLELQTYSLN</sequence>
<proteinExistence type="predicted"/>
<gene>
    <name evidence="2" type="ORF">CHX27_04995</name>
</gene>
<evidence type="ECO:0000313" key="3">
    <source>
        <dbReference type="Proteomes" id="UP000216035"/>
    </source>
</evidence>
<evidence type="ECO:0000256" key="1">
    <source>
        <dbReference type="SAM" id="SignalP"/>
    </source>
</evidence>
<accession>A0A255ZZ04</accession>
<comment type="caution">
    <text evidence="2">The sequence shown here is derived from an EMBL/GenBank/DDBJ whole genome shotgun (WGS) entry which is preliminary data.</text>
</comment>
<dbReference type="AlphaFoldDB" id="A0A255ZZ04"/>
<dbReference type="Proteomes" id="UP000216035">
    <property type="component" value="Unassembled WGS sequence"/>
</dbReference>
<protein>
    <recommendedName>
        <fullName evidence="4">Lipid/polyisoprenoid-binding YceI-like domain-containing protein</fullName>
    </recommendedName>
</protein>
<evidence type="ECO:0000313" key="2">
    <source>
        <dbReference type="EMBL" id="OYQ46114.1"/>
    </source>
</evidence>
<dbReference type="OrthoDB" id="705385at2"/>
<dbReference type="PROSITE" id="PS51257">
    <property type="entry name" value="PROKAR_LIPOPROTEIN"/>
    <property type="match status" value="1"/>
</dbReference>
<feature type="signal peptide" evidence="1">
    <location>
        <begin position="1"/>
        <end position="24"/>
    </location>
</feature>
<dbReference type="RefSeq" id="WP_094485665.1">
    <property type="nucleotide sequence ID" value="NZ_NOXX01000170.1"/>
</dbReference>
<evidence type="ECO:0008006" key="4">
    <source>
        <dbReference type="Google" id="ProtNLM"/>
    </source>
</evidence>
<name>A0A255ZZ04_9FLAO</name>
<reference evidence="2 3" key="1">
    <citation type="submission" date="2017-07" db="EMBL/GenBank/DDBJ databases">
        <title>Flavobacterium cyanobacteriorum sp. nov., isolated from cyanobacterial aggregates in a eutrophic lake.</title>
        <authorList>
            <person name="Cai H."/>
        </authorList>
    </citation>
    <scope>NUCLEOTIDE SEQUENCE [LARGE SCALE GENOMIC DNA]</scope>
    <source>
        <strain evidence="2 3">TH167</strain>
    </source>
</reference>
<keyword evidence="3" id="KW-1185">Reference proteome</keyword>
<organism evidence="2 3">
    <name type="scientific">Flavobacterium aurantiibacter</name>
    <dbReference type="NCBI Taxonomy" id="2023067"/>
    <lineage>
        <taxon>Bacteria</taxon>
        <taxon>Pseudomonadati</taxon>
        <taxon>Bacteroidota</taxon>
        <taxon>Flavobacteriia</taxon>
        <taxon>Flavobacteriales</taxon>
        <taxon>Flavobacteriaceae</taxon>
        <taxon>Flavobacterium</taxon>
    </lineage>
</organism>